<sequence length="236" mass="26833">MKINLYKTYESLSKSKSKDAFFSTLQKAAQNLGFEYCAYGVRSTYPVSSNKTHVINNYPDDWNLTYQLNNYFEIDPTVHHGLRSTQAFLWEESIHKEAPIFWEEAKAFGINYGMSQSQKDAFGRIGMLSFASANNHMDAKSLLVHAPSLIWLSQIAHARLSDYLMPLENGETDYQLTKREKDILRWTAEGKTSNEIAIVMSISDRTVNFHINNIIKKLSVPNKTAAAVKALVLNLL</sequence>
<dbReference type="Gene3D" id="3.30.450.80">
    <property type="entry name" value="Transcription factor LuxR-like, autoinducer-binding domain"/>
    <property type="match status" value="1"/>
</dbReference>
<dbReference type="PROSITE" id="PS50043">
    <property type="entry name" value="HTH_LUXR_2"/>
    <property type="match status" value="1"/>
</dbReference>
<dbReference type="InterPro" id="IPR000792">
    <property type="entry name" value="Tscrpt_reg_LuxR_C"/>
</dbReference>
<dbReference type="InterPro" id="IPR005143">
    <property type="entry name" value="TF_LuxR_autoind-bd_dom"/>
</dbReference>
<dbReference type="AlphaFoldDB" id="A0AAV5MX58"/>
<proteinExistence type="predicted"/>
<dbReference type="GO" id="GO:0006355">
    <property type="term" value="P:regulation of DNA-templated transcription"/>
    <property type="evidence" value="ECO:0007669"/>
    <property type="project" value="InterPro"/>
</dbReference>
<dbReference type="Proteomes" id="UP001058124">
    <property type="component" value="Unassembled WGS sequence"/>
</dbReference>
<dbReference type="PANTHER" id="PTHR44688">
    <property type="entry name" value="DNA-BINDING TRANSCRIPTIONAL ACTIVATOR DEVR_DOSR"/>
    <property type="match status" value="1"/>
</dbReference>
<name>A0AAV5MX58_9GAMM</name>
<gene>
    <name evidence="5" type="primary">solR</name>
    <name evidence="5" type="ORF">SOASR030_05450</name>
</gene>
<dbReference type="InterPro" id="IPR036693">
    <property type="entry name" value="TF_LuxR_autoind-bd_dom_sf"/>
</dbReference>
<keyword evidence="6" id="KW-1185">Reference proteome</keyword>
<protein>
    <submittedName>
        <fullName evidence="5">LuxR family transcriptional regulator</fullName>
    </submittedName>
</protein>
<dbReference type="SUPFAM" id="SSF46894">
    <property type="entry name" value="C-terminal effector domain of the bipartite response regulators"/>
    <property type="match status" value="1"/>
</dbReference>
<dbReference type="Pfam" id="PF03472">
    <property type="entry name" value="Autoind_bind"/>
    <property type="match status" value="1"/>
</dbReference>
<evidence type="ECO:0000256" key="1">
    <source>
        <dbReference type="ARBA" id="ARBA00023015"/>
    </source>
</evidence>
<dbReference type="Gene3D" id="1.10.10.10">
    <property type="entry name" value="Winged helix-like DNA-binding domain superfamily/Winged helix DNA-binding domain"/>
    <property type="match status" value="1"/>
</dbReference>
<reference evidence="5" key="1">
    <citation type="submission" date="2022-06" db="EMBL/GenBank/DDBJ databases">
        <title>Draft genome sequences of Leminorella grimontii str. JCM5902.</title>
        <authorList>
            <person name="Wakabayashi Y."/>
            <person name="Kojima K."/>
        </authorList>
    </citation>
    <scope>NUCLEOTIDE SEQUENCE</scope>
    <source>
        <strain evidence="5">JCM 5902</strain>
    </source>
</reference>
<evidence type="ECO:0000256" key="2">
    <source>
        <dbReference type="ARBA" id="ARBA00023125"/>
    </source>
</evidence>
<dbReference type="GO" id="GO:0003677">
    <property type="term" value="F:DNA binding"/>
    <property type="evidence" value="ECO:0007669"/>
    <property type="project" value="UniProtKB-KW"/>
</dbReference>
<dbReference type="RefSeq" id="WP_036023053.1">
    <property type="nucleotide sequence ID" value="NZ_BRLH01000001.1"/>
</dbReference>
<dbReference type="EMBL" id="BRLH01000001">
    <property type="protein sequence ID" value="GKX54433.1"/>
    <property type="molecule type" value="Genomic_DNA"/>
</dbReference>
<dbReference type="SMART" id="SM00421">
    <property type="entry name" value="HTH_LUXR"/>
    <property type="match status" value="1"/>
</dbReference>
<dbReference type="PANTHER" id="PTHR44688:SF16">
    <property type="entry name" value="DNA-BINDING TRANSCRIPTIONAL ACTIVATOR DEVR_DOSR"/>
    <property type="match status" value="1"/>
</dbReference>
<dbReference type="InterPro" id="IPR016032">
    <property type="entry name" value="Sig_transdc_resp-reg_C-effctor"/>
</dbReference>
<dbReference type="Pfam" id="PF00196">
    <property type="entry name" value="GerE"/>
    <property type="match status" value="1"/>
</dbReference>
<dbReference type="CDD" id="cd06170">
    <property type="entry name" value="LuxR_C_like"/>
    <property type="match status" value="1"/>
</dbReference>
<evidence type="ECO:0000259" key="4">
    <source>
        <dbReference type="PROSITE" id="PS50043"/>
    </source>
</evidence>
<keyword evidence="1" id="KW-0805">Transcription regulation</keyword>
<dbReference type="InterPro" id="IPR036388">
    <property type="entry name" value="WH-like_DNA-bd_sf"/>
</dbReference>
<evidence type="ECO:0000256" key="3">
    <source>
        <dbReference type="ARBA" id="ARBA00023163"/>
    </source>
</evidence>
<feature type="domain" description="HTH luxR-type" evidence="4">
    <location>
        <begin position="169"/>
        <end position="234"/>
    </location>
</feature>
<dbReference type="SUPFAM" id="SSF75516">
    <property type="entry name" value="Pheromone-binding domain of LuxR-like quorum-sensing transcription factors"/>
    <property type="match status" value="1"/>
</dbReference>
<dbReference type="PRINTS" id="PR00038">
    <property type="entry name" value="HTHLUXR"/>
</dbReference>
<evidence type="ECO:0000313" key="6">
    <source>
        <dbReference type="Proteomes" id="UP001058124"/>
    </source>
</evidence>
<dbReference type="PROSITE" id="PS00622">
    <property type="entry name" value="HTH_LUXR_1"/>
    <property type="match status" value="1"/>
</dbReference>
<evidence type="ECO:0000313" key="5">
    <source>
        <dbReference type="EMBL" id="GKX54433.1"/>
    </source>
</evidence>
<keyword evidence="2" id="KW-0238">DNA-binding</keyword>
<accession>A0AAV5MX58</accession>
<comment type="caution">
    <text evidence="5">The sequence shown here is derived from an EMBL/GenBank/DDBJ whole genome shotgun (WGS) entry which is preliminary data.</text>
</comment>
<keyword evidence="3" id="KW-0804">Transcription</keyword>
<organism evidence="5 6">
    <name type="scientific">Leminorella grimontii</name>
    <dbReference type="NCBI Taxonomy" id="82981"/>
    <lineage>
        <taxon>Bacteria</taxon>
        <taxon>Pseudomonadati</taxon>
        <taxon>Pseudomonadota</taxon>
        <taxon>Gammaproteobacteria</taxon>
        <taxon>Enterobacterales</taxon>
        <taxon>Budviciaceae</taxon>
        <taxon>Leminorella</taxon>
    </lineage>
</organism>